<dbReference type="Proteomes" id="UP000735302">
    <property type="component" value="Unassembled WGS sequence"/>
</dbReference>
<evidence type="ECO:0000313" key="3">
    <source>
        <dbReference type="Proteomes" id="UP000735302"/>
    </source>
</evidence>
<name>A0AAV4DK16_9GAST</name>
<feature type="region of interest" description="Disordered" evidence="1">
    <location>
        <begin position="1"/>
        <end position="44"/>
    </location>
</feature>
<keyword evidence="3" id="KW-1185">Reference proteome</keyword>
<reference evidence="2 3" key="1">
    <citation type="journal article" date="2021" name="Elife">
        <title>Chloroplast acquisition without the gene transfer in kleptoplastic sea slugs, Plakobranchus ocellatus.</title>
        <authorList>
            <person name="Maeda T."/>
            <person name="Takahashi S."/>
            <person name="Yoshida T."/>
            <person name="Shimamura S."/>
            <person name="Takaki Y."/>
            <person name="Nagai Y."/>
            <person name="Toyoda A."/>
            <person name="Suzuki Y."/>
            <person name="Arimoto A."/>
            <person name="Ishii H."/>
            <person name="Satoh N."/>
            <person name="Nishiyama T."/>
            <person name="Hasebe M."/>
            <person name="Maruyama T."/>
            <person name="Minagawa J."/>
            <person name="Obokata J."/>
            <person name="Shigenobu S."/>
        </authorList>
    </citation>
    <scope>NUCLEOTIDE SEQUENCE [LARGE SCALE GENOMIC DNA]</scope>
</reference>
<dbReference type="EMBL" id="BLXT01007949">
    <property type="protein sequence ID" value="GFO44355.1"/>
    <property type="molecule type" value="Genomic_DNA"/>
</dbReference>
<evidence type="ECO:0000313" key="2">
    <source>
        <dbReference type="EMBL" id="GFO44355.1"/>
    </source>
</evidence>
<proteinExistence type="predicted"/>
<gene>
    <name evidence="2" type="ORF">PoB_007086000</name>
</gene>
<sequence>MGEKPEHCGGSCGTKDRSAKFKPDRRLALQHPPSASRKHPDHAMNRPATCLVELCSGSQIDLQTGDDPHRAPIVRSRRVGLYGEQWETPVLAPADRAAREGSIHFTLATGVEQTEKRLESSHDDRLSYCAVAAG</sequence>
<comment type="caution">
    <text evidence="2">The sequence shown here is derived from an EMBL/GenBank/DDBJ whole genome shotgun (WGS) entry which is preliminary data.</text>
</comment>
<dbReference type="AlphaFoldDB" id="A0AAV4DK16"/>
<evidence type="ECO:0000256" key="1">
    <source>
        <dbReference type="SAM" id="MobiDB-lite"/>
    </source>
</evidence>
<feature type="compositionally biased region" description="Basic and acidic residues" evidence="1">
    <location>
        <begin position="14"/>
        <end position="27"/>
    </location>
</feature>
<protein>
    <submittedName>
        <fullName evidence="2">Uncharacterized protein</fullName>
    </submittedName>
</protein>
<accession>A0AAV4DK16</accession>
<organism evidence="2 3">
    <name type="scientific">Plakobranchus ocellatus</name>
    <dbReference type="NCBI Taxonomy" id="259542"/>
    <lineage>
        <taxon>Eukaryota</taxon>
        <taxon>Metazoa</taxon>
        <taxon>Spiralia</taxon>
        <taxon>Lophotrochozoa</taxon>
        <taxon>Mollusca</taxon>
        <taxon>Gastropoda</taxon>
        <taxon>Heterobranchia</taxon>
        <taxon>Euthyneura</taxon>
        <taxon>Panpulmonata</taxon>
        <taxon>Sacoglossa</taxon>
        <taxon>Placobranchoidea</taxon>
        <taxon>Plakobranchidae</taxon>
        <taxon>Plakobranchus</taxon>
    </lineage>
</organism>